<dbReference type="EMBL" id="GGEC01065424">
    <property type="protein sequence ID" value="MBX45908.1"/>
    <property type="molecule type" value="Transcribed_RNA"/>
</dbReference>
<accession>A0A2P2NTQ3</accession>
<protein>
    <submittedName>
        <fullName evidence="1">Uncharacterized protein</fullName>
    </submittedName>
</protein>
<name>A0A2P2NTQ3_RHIMU</name>
<sequence length="22" mass="2476">MLLLVRGTQVMDIDGVSMGRKR</sequence>
<reference evidence="1" key="1">
    <citation type="submission" date="2018-02" db="EMBL/GenBank/DDBJ databases">
        <title>Rhizophora mucronata_Transcriptome.</title>
        <authorList>
            <person name="Meera S.P."/>
            <person name="Sreeshan A."/>
            <person name="Augustine A."/>
        </authorList>
    </citation>
    <scope>NUCLEOTIDE SEQUENCE</scope>
    <source>
        <tissue evidence="1">Leaf</tissue>
    </source>
</reference>
<evidence type="ECO:0000313" key="1">
    <source>
        <dbReference type="EMBL" id="MBX45908.1"/>
    </source>
</evidence>
<dbReference type="AlphaFoldDB" id="A0A2P2NTQ3"/>
<proteinExistence type="predicted"/>
<organism evidence="1">
    <name type="scientific">Rhizophora mucronata</name>
    <name type="common">Asiatic mangrove</name>
    <dbReference type="NCBI Taxonomy" id="61149"/>
    <lineage>
        <taxon>Eukaryota</taxon>
        <taxon>Viridiplantae</taxon>
        <taxon>Streptophyta</taxon>
        <taxon>Embryophyta</taxon>
        <taxon>Tracheophyta</taxon>
        <taxon>Spermatophyta</taxon>
        <taxon>Magnoliopsida</taxon>
        <taxon>eudicotyledons</taxon>
        <taxon>Gunneridae</taxon>
        <taxon>Pentapetalae</taxon>
        <taxon>rosids</taxon>
        <taxon>fabids</taxon>
        <taxon>Malpighiales</taxon>
        <taxon>Rhizophoraceae</taxon>
        <taxon>Rhizophora</taxon>
    </lineage>
</organism>